<accession>A0A328FA44</accession>
<evidence type="ECO:0000256" key="3">
    <source>
        <dbReference type="ARBA" id="ARBA00022679"/>
    </source>
</evidence>
<dbReference type="SUPFAM" id="SSF53756">
    <property type="entry name" value="UDP-Glycosyltransferase/glycogen phosphorylase"/>
    <property type="match status" value="1"/>
</dbReference>
<dbReference type="AlphaFoldDB" id="A0A328FA44"/>
<dbReference type="InterPro" id="IPR001296">
    <property type="entry name" value="Glyco_trans_1"/>
</dbReference>
<evidence type="ECO:0000259" key="5">
    <source>
        <dbReference type="Pfam" id="PF13439"/>
    </source>
</evidence>
<gene>
    <name evidence="7" type="ORF">DO021_21385</name>
    <name evidence="6" type="ORF">EYB58_12800</name>
</gene>
<evidence type="ECO:0000313" key="7">
    <source>
        <dbReference type="EMBL" id="RAM00005.1"/>
    </source>
</evidence>
<dbReference type="EMBL" id="CP036313">
    <property type="protein sequence ID" value="QBH13721.1"/>
    <property type="molecule type" value="Genomic_DNA"/>
</dbReference>
<comment type="similarity">
    <text evidence="1">Belongs to the glycosyltransferase group 1 family. Glycosyltransferase 4 subfamily.</text>
</comment>
<proteinExistence type="inferred from homology"/>
<reference evidence="6 9" key="2">
    <citation type="submission" date="2019-02" db="EMBL/GenBank/DDBJ databases">
        <title>Complete genome sequence of Desulfobacter hydrogenophilus AcRS1.</title>
        <authorList>
            <person name="Marietou A."/>
            <person name="Lund M.B."/>
            <person name="Marshall I.P.G."/>
            <person name="Schreiber L."/>
            <person name="Jorgensen B."/>
        </authorList>
    </citation>
    <scope>NUCLEOTIDE SEQUENCE [LARGE SCALE GENOMIC DNA]</scope>
    <source>
        <strain evidence="6 9">AcRS1</strain>
    </source>
</reference>
<dbReference type="RefSeq" id="WP_111960464.1">
    <property type="nucleotide sequence ID" value="NZ_CP036313.1"/>
</dbReference>
<dbReference type="Proteomes" id="UP000293902">
    <property type="component" value="Chromosome"/>
</dbReference>
<dbReference type="PANTHER" id="PTHR12526:SF640">
    <property type="entry name" value="COLANIC ACID BIOSYNTHESIS GLYCOSYLTRANSFERASE WCAL-RELATED"/>
    <property type="match status" value="1"/>
</dbReference>
<evidence type="ECO:0000259" key="4">
    <source>
        <dbReference type="Pfam" id="PF00534"/>
    </source>
</evidence>
<name>A0A328FA44_9BACT</name>
<evidence type="ECO:0000313" key="9">
    <source>
        <dbReference type="Proteomes" id="UP000293902"/>
    </source>
</evidence>
<evidence type="ECO:0000313" key="8">
    <source>
        <dbReference type="Proteomes" id="UP000248798"/>
    </source>
</evidence>
<evidence type="ECO:0000256" key="1">
    <source>
        <dbReference type="ARBA" id="ARBA00009481"/>
    </source>
</evidence>
<dbReference type="EMBL" id="QLNI01000073">
    <property type="protein sequence ID" value="RAM00005.1"/>
    <property type="molecule type" value="Genomic_DNA"/>
</dbReference>
<feature type="domain" description="Glycosyl transferase family 1" evidence="4">
    <location>
        <begin position="190"/>
        <end position="357"/>
    </location>
</feature>
<organism evidence="7 8">
    <name type="scientific">Desulfobacter hydrogenophilus</name>
    <dbReference type="NCBI Taxonomy" id="2291"/>
    <lineage>
        <taxon>Bacteria</taxon>
        <taxon>Pseudomonadati</taxon>
        <taxon>Thermodesulfobacteriota</taxon>
        <taxon>Desulfobacteria</taxon>
        <taxon>Desulfobacterales</taxon>
        <taxon>Desulfobacteraceae</taxon>
        <taxon>Desulfobacter</taxon>
    </lineage>
</organism>
<keyword evidence="9" id="KW-1185">Reference proteome</keyword>
<keyword evidence="3" id="KW-0808">Transferase</keyword>
<dbReference type="Gene3D" id="3.40.50.2000">
    <property type="entry name" value="Glycogen Phosphorylase B"/>
    <property type="match status" value="2"/>
</dbReference>
<keyword evidence="2" id="KW-0328">Glycosyltransferase</keyword>
<dbReference type="Pfam" id="PF13439">
    <property type="entry name" value="Glyco_transf_4"/>
    <property type="match status" value="1"/>
</dbReference>
<sequence>MDENIRNILSVENSSELGGANFSLLSLATGLCLNSRYRPTIVCPREGPMCDLCKEKHLSYMVIPGAKPSRVWPFPFWKRIESIKKLVRSIDARLIHANATSVYLSAGLVARQLEMPSVMHVRCLTSDEDFRWLFRHCPPPDAIVFISNYIREQCVGSLSSFVSDSCRLVTIYNPIDDDLSPDLKILARQEHEKQIVTKDTKIISMVGNFQPNKGHMTVIEAVKTLLRKGHDVRLLFAGKDVRGHEGFESQLKTICRKSIREDRIRFLGFRRDVRTVVLASDIAVCASQNEAFGRTCAEAMMLGKPVVATDHGGYVEQVLPGNTGFLVPLNNQSKMTEVLEKLILDTGLRNRMGQAGRVRAKLMFSTNNHVKHMEDLYDSLLD</sequence>
<evidence type="ECO:0000256" key="2">
    <source>
        <dbReference type="ARBA" id="ARBA00022676"/>
    </source>
</evidence>
<dbReference type="Pfam" id="PF00534">
    <property type="entry name" value="Glycos_transf_1"/>
    <property type="match status" value="1"/>
</dbReference>
<dbReference type="Proteomes" id="UP000248798">
    <property type="component" value="Unassembled WGS sequence"/>
</dbReference>
<dbReference type="OrthoDB" id="5147801at2"/>
<protein>
    <submittedName>
        <fullName evidence="6">Glycosyltransferase family 1 protein</fullName>
    </submittedName>
</protein>
<reference evidence="7 8" key="1">
    <citation type="submission" date="2018-06" db="EMBL/GenBank/DDBJ databases">
        <title>Complete Genome Sequence of Desulfobacter hydrogenophilus (DSM3380).</title>
        <authorList>
            <person name="Marietou A."/>
            <person name="Schreiber L."/>
            <person name="Marshall I."/>
            <person name="Jorgensen B."/>
        </authorList>
    </citation>
    <scope>NUCLEOTIDE SEQUENCE [LARGE SCALE GENOMIC DNA]</scope>
    <source>
        <strain evidence="7 8">DSM 3380</strain>
    </source>
</reference>
<dbReference type="GO" id="GO:0016757">
    <property type="term" value="F:glycosyltransferase activity"/>
    <property type="evidence" value="ECO:0007669"/>
    <property type="project" value="UniProtKB-KW"/>
</dbReference>
<dbReference type="InterPro" id="IPR028098">
    <property type="entry name" value="Glyco_trans_4-like_N"/>
</dbReference>
<dbReference type="CDD" id="cd03801">
    <property type="entry name" value="GT4_PimA-like"/>
    <property type="match status" value="1"/>
</dbReference>
<dbReference type="PANTHER" id="PTHR12526">
    <property type="entry name" value="GLYCOSYLTRANSFERASE"/>
    <property type="match status" value="1"/>
</dbReference>
<feature type="domain" description="Glycosyltransferase subfamily 4-like N-terminal" evidence="5">
    <location>
        <begin position="18"/>
        <end position="178"/>
    </location>
</feature>
<evidence type="ECO:0000313" key="6">
    <source>
        <dbReference type="EMBL" id="QBH13721.1"/>
    </source>
</evidence>